<dbReference type="STRING" id="403935.SAMN05216481_105253"/>
<dbReference type="EMBL" id="FOET01000005">
    <property type="protein sequence ID" value="SEQ28016.1"/>
    <property type="molecule type" value="Genomic_DNA"/>
</dbReference>
<keyword evidence="2" id="KW-1185">Reference proteome</keyword>
<name>A0A1H9EQH7_9ACTN</name>
<organism evidence="1 2">
    <name type="scientific">Streptomyces radiopugnans</name>
    <dbReference type="NCBI Taxonomy" id="403935"/>
    <lineage>
        <taxon>Bacteria</taxon>
        <taxon>Bacillati</taxon>
        <taxon>Actinomycetota</taxon>
        <taxon>Actinomycetes</taxon>
        <taxon>Kitasatosporales</taxon>
        <taxon>Streptomycetaceae</taxon>
        <taxon>Streptomyces</taxon>
    </lineage>
</organism>
<evidence type="ECO:0000313" key="1">
    <source>
        <dbReference type="EMBL" id="SEQ28016.1"/>
    </source>
</evidence>
<gene>
    <name evidence="1" type="ORF">SAMN05216481_105253</name>
</gene>
<sequence>MNPTLTHTDADLSDLILGPLELGWLRPTGRVPDVLLAWENGALGEVPAGLAWDVVRLPTGVAYETVRRLRTARAPLGPVLATPLGVDFLVTPGSADGWDAPGSARLPDRTLVLLPHPDYFEPRHLGNRSWIVRPATGALTEGPALRDAYALARATAQTTR</sequence>
<dbReference type="AlphaFoldDB" id="A0A1H9EQH7"/>
<proteinExistence type="predicted"/>
<accession>A0A1H9EQH7</accession>
<evidence type="ECO:0008006" key="3">
    <source>
        <dbReference type="Google" id="ProtNLM"/>
    </source>
</evidence>
<reference evidence="1 2" key="1">
    <citation type="submission" date="2016-10" db="EMBL/GenBank/DDBJ databases">
        <authorList>
            <person name="de Groot N.N."/>
        </authorList>
    </citation>
    <scope>NUCLEOTIDE SEQUENCE [LARGE SCALE GENOMIC DNA]</scope>
    <source>
        <strain evidence="1 2">CGMCC 4.3519</strain>
    </source>
</reference>
<dbReference type="RefSeq" id="WP_093659025.1">
    <property type="nucleotide sequence ID" value="NZ_FOET01000005.1"/>
</dbReference>
<evidence type="ECO:0000313" key="2">
    <source>
        <dbReference type="Proteomes" id="UP000199055"/>
    </source>
</evidence>
<dbReference type="Proteomes" id="UP000199055">
    <property type="component" value="Unassembled WGS sequence"/>
</dbReference>
<protein>
    <recommendedName>
        <fullName evidence="3">Bifunctional DNA primase/polymerase, N-terminal</fullName>
    </recommendedName>
</protein>